<proteinExistence type="predicted"/>
<feature type="transmembrane region" description="Helical" evidence="2">
    <location>
        <begin position="50"/>
        <end position="66"/>
    </location>
</feature>
<evidence type="ECO:0000256" key="2">
    <source>
        <dbReference type="SAM" id="Phobius"/>
    </source>
</evidence>
<name>A0A2P6RJ38_ROSCH</name>
<dbReference type="OMA" id="WELWSIS"/>
<sequence>MSGGTPTGGYMRQRHSQGYASSGDDLEDDACSMMHSPSASSPRVWSKREIAENLIWLASAAGIVYLGDSKSNLIYLLWHDDRIRRLPLYIGMVGVVLNFIIFCYTSMSAWSVGRFDEKWELASISALPFVTLLGAISFCLFCFALWPIWGVLTLPLLFTLFMAGMVIFPYIIIGIFRKKHDALRTDNAFSDFSEKQY</sequence>
<dbReference type="Pfam" id="PF20479">
    <property type="entry name" value="TMEM128"/>
    <property type="match status" value="1"/>
</dbReference>
<feature type="region of interest" description="Disordered" evidence="1">
    <location>
        <begin position="1"/>
        <end position="26"/>
    </location>
</feature>
<keyword evidence="2 3" id="KW-0812">Transmembrane</keyword>
<dbReference type="EMBL" id="PDCK01000040">
    <property type="protein sequence ID" value="PRQ46435.1"/>
    <property type="molecule type" value="Genomic_DNA"/>
</dbReference>
<comment type="caution">
    <text evidence="3">The sequence shown here is derived from an EMBL/GenBank/DDBJ whole genome shotgun (WGS) entry which is preliminary data.</text>
</comment>
<dbReference type="Proteomes" id="UP000238479">
    <property type="component" value="Chromosome 2"/>
</dbReference>
<evidence type="ECO:0000313" key="4">
    <source>
        <dbReference type="Proteomes" id="UP000238479"/>
    </source>
</evidence>
<gene>
    <name evidence="3" type="ORF">RchiOBHm_Chr2g0089051</name>
</gene>
<dbReference type="PANTHER" id="PTHR31134:SF1">
    <property type="entry name" value="TRANSMEMBRANE PROTEIN 128"/>
    <property type="match status" value="1"/>
</dbReference>
<dbReference type="PANTHER" id="PTHR31134">
    <property type="entry name" value="TRANSMEMBRANE PROTEIN 128"/>
    <property type="match status" value="1"/>
</dbReference>
<keyword evidence="2" id="KW-0472">Membrane</keyword>
<feature type="transmembrane region" description="Helical" evidence="2">
    <location>
        <begin position="126"/>
        <end position="149"/>
    </location>
</feature>
<protein>
    <submittedName>
        <fullName evidence="3">Putative transmembrane protein</fullName>
    </submittedName>
</protein>
<evidence type="ECO:0000313" key="3">
    <source>
        <dbReference type="EMBL" id="PRQ46435.1"/>
    </source>
</evidence>
<evidence type="ECO:0000256" key="1">
    <source>
        <dbReference type="SAM" id="MobiDB-lite"/>
    </source>
</evidence>
<dbReference type="AlphaFoldDB" id="A0A2P6RJ38"/>
<reference evidence="3 4" key="1">
    <citation type="journal article" date="2018" name="Nat. Genet.">
        <title>The Rosa genome provides new insights in the design of modern roses.</title>
        <authorList>
            <person name="Bendahmane M."/>
        </authorList>
    </citation>
    <scope>NUCLEOTIDE SEQUENCE [LARGE SCALE GENOMIC DNA]</scope>
    <source>
        <strain evidence="4">cv. Old Blush</strain>
    </source>
</reference>
<feature type="transmembrane region" description="Helical" evidence="2">
    <location>
        <begin position="86"/>
        <end position="105"/>
    </location>
</feature>
<dbReference type="InterPro" id="IPR033579">
    <property type="entry name" value="TMEM128"/>
</dbReference>
<accession>A0A2P6RJ38</accession>
<organism evidence="3 4">
    <name type="scientific">Rosa chinensis</name>
    <name type="common">China rose</name>
    <dbReference type="NCBI Taxonomy" id="74649"/>
    <lineage>
        <taxon>Eukaryota</taxon>
        <taxon>Viridiplantae</taxon>
        <taxon>Streptophyta</taxon>
        <taxon>Embryophyta</taxon>
        <taxon>Tracheophyta</taxon>
        <taxon>Spermatophyta</taxon>
        <taxon>Magnoliopsida</taxon>
        <taxon>eudicotyledons</taxon>
        <taxon>Gunneridae</taxon>
        <taxon>Pentapetalae</taxon>
        <taxon>rosids</taxon>
        <taxon>fabids</taxon>
        <taxon>Rosales</taxon>
        <taxon>Rosaceae</taxon>
        <taxon>Rosoideae</taxon>
        <taxon>Rosoideae incertae sedis</taxon>
        <taxon>Rosa</taxon>
    </lineage>
</organism>
<dbReference type="OrthoDB" id="58903at2759"/>
<keyword evidence="2" id="KW-1133">Transmembrane helix</keyword>
<keyword evidence="4" id="KW-1185">Reference proteome</keyword>
<dbReference type="Gramene" id="PRQ46435">
    <property type="protein sequence ID" value="PRQ46435"/>
    <property type="gene ID" value="RchiOBHm_Chr2g0089051"/>
</dbReference>
<feature type="transmembrane region" description="Helical" evidence="2">
    <location>
        <begin position="155"/>
        <end position="176"/>
    </location>
</feature>